<dbReference type="Pfam" id="PF17561">
    <property type="entry name" value="TssO"/>
    <property type="match status" value="1"/>
</dbReference>
<name>A0ABQ2BJ98_9SPHI</name>
<keyword evidence="3" id="KW-1185">Reference proteome</keyword>
<keyword evidence="1" id="KW-1133">Transmembrane helix</keyword>
<proteinExistence type="predicted"/>
<feature type="transmembrane region" description="Helical" evidence="1">
    <location>
        <begin position="12"/>
        <end position="33"/>
    </location>
</feature>
<evidence type="ECO:0000313" key="2">
    <source>
        <dbReference type="EMBL" id="GGI27601.1"/>
    </source>
</evidence>
<evidence type="ECO:0008006" key="4">
    <source>
        <dbReference type="Google" id="ProtNLM"/>
    </source>
</evidence>
<organism evidence="2 3">
    <name type="scientific">Pedobacter mendelii</name>
    <dbReference type="NCBI Taxonomy" id="1908240"/>
    <lineage>
        <taxon>Bacteria</taxon>
        <taxon>Pseudomonadati</taxon>
        <taxon>Bacteroidota</taxon>
        <taxon>Sphingobacteriia</taxon>
        <taxon>Sphingobacteriales</taxon>
        <taxon>Sphingobacteriaceae</taxon>
        <taxon>Pedobacter</taxon>
    </lineage>
</organism>
<protein>
    <recommendedName>
        <fullName evidence="4">Type VI secretion system transmembrane protein TssO</fullName>
    </recommendedName>
</protein>
<dbReference type="Proteomes" id="UP000645390">
    <property type="component" value="Unassembled WGS sequence"/>
</dbReference>
<keyword evidence="1" id="KW-0472">Membrane</keyword>
<dbReference type="InterPro" id="IPR039449">
    <property type="entry name" value="TssO"/>
</dbReference>
<dbReference type="RefSeq" id="WP_188415645.1">
    <property type="nucleotide sequence ID" value="NZ_BMDJ01000009.1"/>
</dbReference>
<gene>
    <name evidence="2" type="ORF">GCM10008119_28460</name>
</gene>
<evidence type="ECO:0000313" key="3">
    <source>
        <dbReference type="Proteomes" id="UP000645390"/>
    </source>
</evidence>
<sequence>MIKLSIKERREQFLFFTALFIFTLGLLSFGIFYSSTSRYEISKQALELKIAQDEAYEDMVKETMPTIDTTYKQIVRFDPNVQAVFLKSDILNSLGSIKAAYDRKASDSRYKTFVQTAQLYNILFYDKQELKGNLRDVDQLKKSLDDCVISRRQLQQTLSSK</sequence>
<evidence type="ECO:0000256" key="1">
    <source>
        <dbReference type="SAM" id="Phobius"/>
    </source>
</evidence>
<comment type="caution">
    <text evidence="2">The sequence shown here is derived from an EMBL/GenBank/DDBJ whole genome shotgun (WGS) entry which is preliminary data.</text>
</comment>
<accession>A0ABQ2BJ98</accession>
<keyword evidence="1" id="KW-0812">Transmembrane</keyword>
<dbReference type="EMBL" id="BMDJ01000009">
    <property type="protein sequence ID" value="GGI27601.1"/>
    <property type="molecule type" value="Genomic_DNA"/>
</dbReference>
<reference evidence="3" key="1">
    <citation type="journal article" date="2019" name="Int. J. Syst. Evol. Microbiol.">
        <title>The Global Catalogue of Microorganisms (GCM) 10K type strain sequencing project: providing services to taxonomists for standard genome sequencing and annotation.</title>
        <authorList>
            <consortium name="The Broad Institute Genomics Platform"/>
            <consortium name="The Broad Institute Genome Sequencing Center for Infectious Disease"/>
            <person name="Wu L."/>
            <person name="Ma J."/>
        </authorList>
    </citation>
    <scope>NUCLEOTIDE SEQUENCE [LARGE SCALE GENOMIC DNA]</scope>
    <source>
        <strain evidence="3">CCM 8939</strain>
    </source>
</reference>